<feature type="domain" description="DUF5916" evidence="3">
    <location>
        <begin position="251"/>
        <end position="337"/>
    </location>
</feature>
<dbReference type="GO" id="GO:0030246">
    <property type="term" value="F:carbohydrate binding"/>
    <property type="evidence" value="ECO:0007669"/>
    <property type="project" value="InterPro"/>
</dbReference>
<dbReference type="InterPro" id="IPR045670">
    <property type="entry name" value="DUF5916"/>
</dbReference>
<evidence type="ECO:0000259" key="2">
    <source>
        <dbReference type="Pfam" id="PF06452"/>
    </source>
</evidence>
<keyword evidence="1" id="KW-0732">Signal</keyword>
<organism evidence="4 5">
    <name type="scientific">Rheinheimera mesophila</name>
    <dbReference type="NCBI Taxonomy" id="1547515"/>
    <lineage>
        <taxon>Bacteria</taxon>
        <taxon>Pseudomonadati</taxon>
        <taxon>Pseudomonadota</taxon>
        <taxon>Gammaproteobacteria</taxon>
        <taxon>Chromatiales</taxon>
        <taxon>Chromatiaceae</taxon>
        <taxon>Rheinheimera</taxon>
    </lineage>
</organism>
<sequence>MLRWFFLWIAVVSAGAVADIQIPKTTQAISIDGDLSDVAWAQANKVKIEINSWPSENTPAPVETEVLLLENGDYFYLAFTAKDPNPSQIRAFLKDRDDVWEDDLVGVKIDSYNDQKLAYQFFSNPLGVQADAIENEITGDESDAWDGIWQSVGQLTADGYQVEIAIPLRILNFNDKLAEQQWRIELVRFYPRDVKHRLSSNKIERVNPCWICQMRVATGFSGAKQGSHFSVVPSVVTGASQQRDVTKQAKTDWQTEPNTEVSLDLKWGITPDINLNATVNPDFSQVEADVAQVSMNDTFSLFFDEKRAFFLDNQDYFSSPLDLVYTRNIGAPDIGAKLTGKQQQHSFAFFAANDENTTFIVPGNLGSDVALLAEESTNAVLRYRYDLNADLSLGWISSLRQSDSYHNHLAGLDLKYKFTDQDELVLQYLYADSAYSEELRQSFADSEAGLRLADDLSDPAYFLMYEHDDGAWFWNTEYLALAQDFRADMGYMPQTDFHKFVQGLGYQWFSETSWWNRAILSGDWDISHNANNELLEKEAELFLEFWGPQQSFFSVSLADREKTGPRLNSQSLAIDGNTLMFNEQRLLTFAEFRPLPALYVNAEVELGDAIDYRNNRLGELVQVAPQMSWNASTHLQIEARHTYRYLEADGAEVFTANLTDLRFSYQFSVRSLLRLTLIYSDIEQNPLNNPGLTQRLDRSLGSQLLYSYKLNPQTLFFAGYSDNAYQDDELTSLERDQRSVFMKFSYAWLL</sequence>
<dbReference type="AlphaFoldDB" id="A0A3P3QQU4"/>
<comment type="caution">
    <text evidence="4">The sequence shown here is derived from an EMBL/GenBank/DDBJ whole genome shotgun (WGS) entry which is preliminary data.</text>
</comment>
<dbReference type="CDD" id="cd09618">
    <property type="entry name" value="CBM9_like_2"/>
    <property type="match status" value="1"/>
</dbReference>
<dbReference type="InterPro" id="IPR010502">
    <property type="entry name" value="Carb-bd_dom_fam9"/>
</dbReference>
<dbReference type="GO" id="GO:0016052">
    <property type="term" value="P:carbohydrate catabolic process"/>
    <property type="evidence" value="ECO:0007669"/>
    <property type="project" value="InterPro"/>
</dbReference>
<dbReference type="RefSeq" id="WP_046518299.1">
    <property type="nucleotide sequence ID" value="NZ_LAVS01000001.1"/>
</dbReference>
<protein>
    <submittedName>
        <fullName evidence="4">Uncharacterized protein</fullName>
    </submittedName>
</protein>
<feature type="chain" id="PRO_5018722587" evidence="1">
    <location>
        <begin position="19"/>
        <end position="750"/>
    </location>
</feature>
<dbReference type="GO" id="GO:0004553">
    <property type="term" value="F:hydrolase activity, hydrolyzing O-glycosyl compounds"/>
    <property type="evidence" value="ECO:0007669"/>
    <property type="project" value="InterPro"/>
</dbReference>
<feature type="signal peptide" evidence="1">
    <location>
        <begin position="1"/>
        <end position="18"/>
    </location>
</feature>
<dbReference type="Gene3D" id="2.60.40.1190">
    <property type="match status" value="1"/>
</dbReference>
<proteinExistence type="predicted"/>
<dbReference type="Pfam" id="PF06452">
    <property type="entry name" value="CBM9_1"/>
    <property type="match status" value="1"/>
</dbReference>
<dbReference type="Proteomes" id="UP000276260">
    <property type="component" value="Unassembled WGS sequence"/>
</dbReference>
<name>A0A3P3QQU4_9GAMM</name>
<keyword evidence="5" id="KW-1185">Reference proteome</keyword>
<gene>
    <name evidence="4" type="ORF">EIK76_06125</name>
</gene>
<dbReference type="OrthoDB" id="9786766at2"/>
<evidence type="ECO:0000259" key="3">
    <source>
        <dbReference type="Pfam" id="PF19313"/>
    </source>
</evidence>
<dbReference type="EMBL" id="RRCF01000001">
    <property type="protein sequence ID" value="RRJ23631.1"/>
    <property type="molecule type" value="Genomic_DNA"/>
</dbReference>
<feature type="domain" description="Carbohydrate-binding" evidence="2">
    <location>
        <begin position="31"/>
        <end position="171"/>
    </location>
</feature>
<dbReference type="SUPFAM" id="SSF49344">
    <property type="entry name" value="CBD9-like"/>
    <property type="match status" value="1"/>
</dbReference>
<accession>A0A3P3QQU4</accession>
<reference evidence="4 5" key="1">
    <citation type="submission" date="2018-11" db="EMBL/GenBank/DDBJ databases">
        <title>Draft genome analysis of Rheinheimera mesophila isolated from an industrial waste site.</title>
        <authorList>
            <person name="Yu Q."/>
            <person name="Qi Y."/>
            <person name="Zhang H."/>
            <person name="Lu Y."/>
            <person name="Pu J."/>
        </authorList>
    </citation>
    <scope>NUCLEOTIDE SEQUENCE [LARGE SCALE GENOMIC DNA]</scope>
    <source>
        <strain evidence="4 5">IITR13</strain>
    </source>
</reference>
<evidence type="ECO:0000313" key="4">
    <source>
        <dbReference type="EMBL" id="RRJ23631.1"/>
    </source>
</evidence>
<evidence type="ECO:0000256" key="1">
    <source>
        <dbReference type="SAM" id="SignalP"/>
    </source>
</evidence>
<dbReference type="Pfam" id="PF19313">
    <property type="entry name" value="DUF5916"/>
    <property type="match status" value="1"/>
</dbReference>
<evidence type="ECO:0000313" key="5">
    <source>
        <dbReference type="Proteomes" id="UP000276260"/>
    </source>
</evidence>